<proteinExistence type="predicted"/>
<dbReference type="Proteomes" id="UP000183613">
    <property type="component" value="Unassembled WGS sequence"/>
</dbReference>
<sequence>MRPSTANCAFPMPVITEAEPITLADDCQGLYPIREVARLTGINPVTLRAWERRYGLIEPKRTESGHRLYSMTDIEAIRRVMGWLERGVAVSKVAQLLANTPPADNPPPVASEYGDWQARISSALTTFNEPELERLYGQIFSSYPAEIVFQGIFLPLWQQLLRTQDVFGHTSEWLMLDGFLRGRVQHRLQLQAAGARQCVIVVAMPGLCRELELLVAGLLLTRNERVVRVLAIGQPLDELSLICQKLEPQAVVLFASHALGTAHQRRLMRLAQTLNCSVSLAGEGANLAQEALADSSIACLGSEARLMNQRLDADLKAILGS</sequence>
<accession>A0A1H5PAD8</accession>
<evidence type="ECO:0000256" key="2">
    <source>
        <dbReference type="ARBA" id="ARBA00023125"/>
    </source>
</evidence>
<evidence type="ECO:0000256" key="3">
    <source>
        <dbReference type="ARBA" id="ARBA00023163"/>
    </source>
</evidence>
<feature type="domain" description="HTH merR-type" evidence="4">
    <location>
        <begin position="30"/>
        <end position="99"/>
    </location>
</feature>
<evidence type="ECO:0000313" key="6">
    <source>
        <dbReference type="Proteomes" id="UP000183613"/>
    </source>
</evidence>
<keyword evidence="3" id="KW-0804">Transcription</keyword>
<dbReference type="PROSITE" id="PS50937">
    <property type="entry name" value="HTH_MERR_2"/>
    <property type="match status" value="1"/>
</dbReference>
<evidence type="ECO:0000313" key="5">
    <source>
        <dbReference type="EMBL" id="SEF10028.1"/>
    </source>
</evidence>
<dbReference type="EMBL" id="FNUD01000002">
    <property type="protein sequence ID" value="SEF10028.1"/>
    <property type="molecule type" value="Genomic_DNA"/>
</dbReference>
<organism evidence="5 6">
    <name type="scientific">Pseudomonas deceptionensis</name>
    <dbReference type="NCBI Taxonomy" id="882211"/>
    <lineage>
        <taxon>Bacteria</taxon>
        <taxon>Pseudomonadati</taxon>
        <taxon>Pseudomonadota</taxon>
        <taxon>Gammaproteobacteria</taxon>
        <taxon>Pseudomonadales</taxon>
        <taxon>Pseudomonadaceae</taxon>
        <taxon>Pseudomonas</taxon>
    </lineage>
</organism>
<dbReference type="GO" id="GO:0003677">
    <property type="term" value="F:DNA binding"/>
    <property type="evidence" value="ECO:0007669"/>
    <property type="project" value="UniProtKB-KW"/>
</dbReference>
<dbReference type="Pfam" id="PF13411">
    <property type="entry name" value="MerR_1"/>
    <property type="match status" value="1"/>
</dbReference>
<dbReference type="Gene3D" id="1.10.1660.10">
    <property type="match status" value="1"/>
</dbReference>
<dbReference type="PANTHER" id="PTHR30204">
    <property type="entry name" value="REDOX-CYCLING DRUG-SENSING TRANSCRIPTIONAL ACTIVATOR SOXR"/>
    <property type="match status" value="1"/>
</dbReference>
<name>A0A1H5PAD8_PSEDM</name>
<keyword evidence="1" id="KW-0805">Transcription regulation</keyword>
<dbReference type="InterPro" id="IPR000551">
    <property type="entry name" value="MerR-type_HTH_dom"/>
</dbReference>
<keyword evidence="2" id="KW-0238">DNA-binding</keyword>
<dbReference type="SUPFAM" id="SSF46955">
    <property type="entry name" value="Putative DNA-binding domain"/>
    <property type="match status" value="1"/>
</dbReference>
<gene>
    <name evidence="5" type="ORF">SAMN04489800_4702</name>
</gene>
<dbReference type="InterPro" id="IPR047057">
    <property type="entry name" value="MerR_fam"/>
</dbReference>
<dbReference type="CDD" id="cd01104">
    <property type="entry name" value="HTH_MlrA-CarA"/>
    <property type="match status" value="1"/>
</dbReference>
<evidence type="ECO:0000259" key="4">
    <source>
        <dbReference type="PROSITE" id="PS50937"/>
    </source>
</evidence>
<dbReference type="SMART" id="SM00422">
    <property type="entry name" value="HTH_MERR"/>
    <property type="match status" value="1"/>
</dbReference>
<evidence type="ECO:0000256" key="1">
    <source>
        <dbReference type="ARBA" id="ARBA00023015"/>
    </source>
</evidence>
<dbReference type="GO" id="GO:0003700">
    <property type="term" value="F:DNA-binding transcription factor activity"/>
    <property type="evidence" value="ECO:0007669"/>
    <property type="project" value="InterPro"/>
</dbReference>
<comment type="caution">
    <text evidence="5">The sequence shown here is derived from an EMBL/GenBank/DDBJ whole genome shotgun (WGS) entry which is preliminary data.</text>
</comment>
<keyword evidence="6" id="KW-1185">Reference proteome</keyword>
<reference evidence="5" key="1">
    <citation type="submission" date="2016-10" db="EMBL/GenBank/DDBJ databases">
        <authorList>
            <person name="Varghese N."/>
            <person name="Submissions S."/>
        </authorList>
    </citation>
    <scope>NUCLEOTIDE SEQUENCE [LARGE SCALE GENOMIC DNA]</scope>
    <source>
        <strain evidence="5">LMG 25555</strain>
    </source>
</reference>
<dbReference type="AlphaFoldDB" id="A0A1H5PAD8"/>
<dbReference type="InterPro" id="IPR009061">
    <property type="entry name" value="DNA-bd_dom_put_sf"/>
</dbReference>
<dbReference type="PANTHER" id="PTHR30204:SF67">
    <property type="entry name" value="HTH-TYPE TRANSCRIPTIONAL REGULATOR MLRA-RELATED"/>
    <property type="match status" value="1"/>
</dbReference>
<protein>
    <submittedName>
        <fullName evidence="5">MerR HTH family regulatory protein</fullName>
    </submittedName>
</protein>